<dbReference type="InterPro" id="IPR051541">
    <property type="entry name" value="PTS_SugarTrans_NitroReg"/>
</dbReference>
<dbReference type="EMBL" id="AP017369">
    <property type="protein sequence ID" value="BAU97348.1"/>
    <property type="molecule type" value="Genomic_DNA"/>
</dbReference>
<dbReference type="GO" id="GO:0008982">
    <property type="term" value="F:protein-N(PI)-phosphohistidine-sugar phosphotransferase activity"/>
    <property type="evidence" value="ECO:0007669"/>
    <property type="project" value="InterPro"/>
</dbReference>
<evidence type="ECO:0000256" key="4">
    <source>
        <dbReference type="ARBA" id="ARBA00022679"/>
    </source>
</evidence>
<evidence type="ECO:0000256" key="2">
    <source>
        <dbReference type="ARBA" id="ARBA00022553"/>
    </source>
</evidence>
<keyword evidence="1" id="KW-0813">Transport</keyword>
<name>A0A169SAJ5_9CORY</name>
<gene>
    <name evidence="7" type="ORF">N24_3086</name>
</gene>
<sequence length="153" mass="16585">MSTPQTISELIDPELVELRAPYANKLEVFHAVANRLAEKGAVSDPDAFVRDIQFRETQGKTGIGNLIAIPHAKSSAVNNPSVSVVVLDQEIEWETLDDAGVQGIILFAVNDQPEGAREHLRLLSLFARKLAHKEITDALINASSTDDVVAAFA</sequence>
<dbReference type="SUPFAM" id="SSF55804">
    <property type="entry name" value="Phoshotransferase/anion transport protein"/>
    <property type="match status" value="1"/>
</dbReference>
<evidence type="ECO:0000313" key="7">
    <source>
        <dbReference type="EMBL" id="BAU97348.1"/>
    </source>
</evidence>
<proteinExistence type="predicted"/>
<evidence type="ECO:0000313" key="8">
    <source>
        <dbReference type="Proteomes" id="UP000218244"/>
    </source>
</evidence>
<dbReference type="Gene3D" id="3.40.930.10">
    <property type="entry name" value="Mannitol-specific EII, Chain A"/>
    <property type="match status" value="1"/>
</dbReference>
<dbReference type="PANTHER" id="PTHR47738">
    <property type="entry name" value="PTS SYSTEM FRUCTOSE-LIKE EIIA COMPONENT-RELATED"/>
    <property type="match status" value="1"/>
</dbReference>
<dbReference type="GO" id="GO:0016020">
    <property type="term" value="C:membrane"/>
    <property type="evidence" value="ECO:0007669"/>
    <property type="project" value="InterPro"/>
</dbReference>
<dbReference type="GO" id="GO:0009401">
    <property type="term" value="P:phosphoenolpyruvate-dependent sugar phosphotransferase system"/>
    <property type="evidence" value="ECO:0007669"/>
    <property type="project" value="UniProtKB-KW"/>
</dbReference>
<evidence type="ECO:0000256" key="1">
    <source>
        <dbReference type="ARBA" id="ARBA00022448"/>
    </source>
</evidence>
<dbReference type="PROSITE" id="PS00372">
    <property type="entry name" value="PTS_EIIA_TYPE_2_HIS"/>
    <property type="match status" value="1"/>
</dbReference>
<dbReference type="InterPro" id="IPR004715">
    <property type="entry name" value="PTS_IIA_fruc"/>
</dbReference>
<dbReference type="PANTHER" id="PTHR47738:SF2">
    <property type="entry name" value="PTS SYSTEM FRUCTOSE-LIKE EIIA COMPONENT"/>
    <property type="match status" value="1"/>
</dbReference>
<dbReference type="NCBIfam" id="TIGR00848">
    <property type="entry name" value="fruA"/>
    <property type="match status" value="1"/>
</dbReference>
<dbReference type="Pfam" id="PF00359">
    <property type="entry name" value="PTS_EIIA_2"/>
    <property type="match status" value="1"/>
</dbReference>
<dbReference type="InterPro" id="IPR016152">
    <property type="entry name" value="PTrfase/Anion_transptr"/>
</dbReference>
<keyword evidence="2" id="KW-0597">Phosphoprotein</keyword>
<accession>A0A169SAJ5</accession>
<keyword evidence="4" id="KW-0808">Transferase</keyword>
<dbReference type="KEGG" id="csur:N24_3086"/>
<evidence type="ECO:0000259" key="6">
    <source>
        <dbReference type="PROSITE" id="PS51094"/>
    </source>
</evidence>
<dbReference type="PROSITE" id="PS51094">
    <property type="entry name" value="PTS_EIIA_TYPE_2"/>
    <property type="match status" value="1"/>
</dbReference>
<reference evidence="7 8" key="1">
    <citation type="submission" date="2016-02" db="EMBL/GenBank/DDBJ databases">
        <title>Corynebacterium glutamicum N24 whole genome sequencing project.</title>
        <authorList>
            <person name="Matsutani M."/>
            <person name="Nangtapong N."/>
            <person name="Yakushi T."/>
            <person name="Matsushita K."/>
        </authorList>
    </citation>
    <scope>NUCLEOTIDE SEQUENCE [LARGE SCALE GENOMIC DNA]</scope>
    <source>
        <strain evidence="7 8">N24</strain>
    </source>
</reference>
<feature type="domain" description="PTS EIIA type-2" evidence="6">
    <location>
        <begin position="9"/>
        <end position="153"/>
    </location>
</feature>
<keyword evidence="8" id="KW-1185">Reference proteome</keyword>
<evidence type="ECO:0000256" key="5">
    <source>
        <dbReference type="ARBA" id="ARBA00022683"/>
    </source>
</evidence>
<organism evidence="7 8">
    <name type="scientific">Corynebacterium suranareeae</name>
    <dbReference type="NCBI Taxonomy" id="2506452"/>
    <lineage>
        <taxon>Bacteria</taxon>
        <taxon>Bacillati</taxon>
        <taxon>Actinomycetota</taxon>
        <taxon>Actinomycetes</taxon>
        <taxon>Mycobacteriales</taxon>
        <taxon>Corynebacteriaceae</taxon>
        <taxon>Corynebacterium</taxon>
    </lineage>
</organism>
<dbReference type="AlphaFoldDB" id="A0A169SAJ5"/>
<dbReference type="CDD" id="cd00211">
    <property type="entry name" value="PTS_IIA_fru"/>
    <property type="match status" value="1"/>
</dbReference>
<dbReference type="RefSeq" id="WP_096459234.1">
    <property type="nucleotide sequence ID" value="NZ_AP017369.1"/>
</dbReference>
<dbReference type="Proteomes" id="UP000218244">
    <property type="component" value="Chromosome"/>
</dbReference>
<dbReference type="InterPro" id="IPR002178">
    <property type="entry name" value="PTS_EIIA_type-2_dom"/>
</dbReference>
<evidence type="ECO:0000256" key="3">
    <source>
        <dbReference type="ARBA" id="ARBA00022597"/>
    </source>
</evidence>
<keyword evidence="5" id="KW-0598">Phosphotransferase system</keyword>
<keyword evidence="3" id="KW-0762">Sugar transport</keyword>
<protein>
    <submittedName>
        <fullName evidence="7">PTS system transporter subunit IIA</fullName>
    </submittedName>
</protein>